<sequence>MGNNCSSFDNCMSVLKNTDPYVGIGRTPEEIETNKALMIQYKYDDMDSYMKKFDINDKSVMPNVNSSNFVSSINYIHVDTGCHEDQDGTKNIPHDVLPRDRLDKFQEVVDVDRSLIVALCFGKKYHEGNDPIIQRLIWVTVCNPENLNNKSKWATIKFTDEGDSKIPSGSQVFTNTNVAPLGNWDGVDDIQTVGPSYVPNTNPIRARAVSGLVCFTGDGITGATFKFTDILNYSDTDYKDLGFPLGYNGSGGGICQKSYFKGASGDFVNKIEVGFSNHQGTGSDHGGVKRVHSVRFLKLQTFSKAIMTVVPNKCCDTTVSRYIPGTVYSYACIFMKMMRGTDDCTRSFLDVCKDDLDNTYCRNYCDSNDCSEILTAYCNSPANRGKDVCSCLVSDNDVQWVDFKKKLQDSMGKAYADVLSAKPECFYDRCTQKGIKTKSMKESKCELSIQDCRNIINLDAKDATFKKSPIYNNIKNTCSQIVATDDQHRGSSEQPDPANPSGSSDSMSSTTIAIRMRIIHCLI</sequence>
<dbReference type="EMBL" id="UPSH01000001">
    <property type="protein sequence ID" value="VBB17710.1"/>
    <property type="molecule type" value="Genomic_DNA"/>
</dbReference>
<gene>
    <name evidence="2" type="ORF">YASMINEVIRUS_173</name>
</gene>
<protein>
    <submittedName>
        <fullName evidence="2">Uncharacterized protein</fullName>
    </submittedName>
</protein>
<feature type="region of interest" description="Disordered" evidence="1">
    <location>
        <begin position="484"/>
        <end position="509"/>
    </location>
</feature>
<proteinExistence type="predicted"/>
<comment type="caution">
    <text evidence="2">The sequence shown here is derived from an EMBL/GenBank/DDBJ whole genome shotgun (WGS) entry which is preliminary data.</text>
</comment>
<reference evidence="2 3" key="1">
    <citation type="submission" date="2018-10" db="EMBL/GenBank/DDBJ databases">
        <authorList>
            <consortium name="IHU Genomes"/>
        </authorList>
    </citation>
    <scope>NUCLEOTIDE SEQUENCE [LARGE SCALE GENOMIC DNA]</scope>
    <source>
        <strain evidence="2 3">A1</strain>
    </source>
</reference>
<organism evidence="2 3">
    <name type="scientific">Yasminevirus sp. GU-2018</name>
    <dbReference type="NCBI Taxonomy" id="2420051"/>
    <lineage>
        <taxon>Viruses</taxon>
        <taxon>Varidnaviria</taxon>
        <taxon>Bamfordvirae</taxon>
        <taxon>Nucleocytoviricota</taxon>
        <taxon>Megaviricetes</taxon>
        <taxon>Imitervirales</taxon>
        <taxon>Mimiviridae</taxon>
        <taxon>Klosneuvirinae</taxon>
        <taxon>Yasminevirus</taxon>
        <taxon>Yasminevirus saudimassiliense</taxon>
    </lineage>
</organism>
<name>A0A5K0U7C7_9VIRU</name>
<evidence type="ECO:0000256" key="1">
    <source>
        <dbReference type="SAM" id="MobiDB-lite"/>
    </source>
</evidence>
<keyword evidence="3" id="KW-1185">Reference proteome</keyword>
<accession>A0A5K0U7C7</accession>
<evidence type="ECO:0000313" key="3">
    <source>
        <dbReference type="Proteomes" id="UP000594342"/>
    </source>
</evidence>
<dbReference type="Proteomes" id="UP000594342">
    <property type="component" value="Unassembled WGS sequence"/>
</dbReference>
<evidence type="ECO:0000313" key="2">
    <source>
        <dbReference type="EMBL" id="VBB17710.1"/>
    </source>
</evidence>